<feature type="region of interest" description="Disordered" evidence="7">
    <location>
        <begin position="246"/>
        <end position="265"/>
    </location>
</feature>
<feature type="domain" description="C3H1-type" evidence="8">
    <location>
        <begin position="265"/>
        <end position="293"/>
    </location>
</feature>
<proteinExistence type="predicted"/>
<feature type="domain" description="C3H1-type" evidence="8">
    <location>
        <begin position="472"/>
        <end position="500"/>
    </location>
</feature>
<dbReference type="Proteomes" id="UP000685013">
    <property type="component" value="Chromosome 19"/>
</dbReference>
<dbReference type="FunFam" id="2.30.30.1190:FF:000004">
    <property type="entry name" value="Zinc finger CCCH domain-containing protein 37"/>
    <property type="match status" value="1"/>
</dbReference>
<feature type="zinc finger region" description="C3H1-type" evidence="6">
    <location>
        <begin position="167"/>
        <end position="195"/>
    </location>
</feature>
<gene>
    <name evidence="11" type="primary">HUA1</name>
    <name evidence="11" type="ORF">SDJN03_29219</name>
</gene>
<dbReference type="Pfam" id="PF00642">
    <property type="entry name" value="zf-CCCH"/>
    <property type="match status" value="6"/>
</dbReference>
<dbReference type="InterPro" id="IPR045894">
    <property type="entry name" value="At5g08430-like"/>
</dbReference>
<dbReference type="SMART" id="SM00719">
    <property type="entry name" value="Plus3"/>
    <property type="match status" value="1"/>
</dbReference>
<keyword evidence="1 6" id="KW-0479">Metal-binding</keyword>
<reference evidence="11 12" key="1">
    <citation type="journal article" date="2021" name="Hortic Res">
        <title>The domestication of Cucurbita argyrosperma as revealed by the genome of its wild relative.</title>
        <authorList>
            <person name="Barrera-Redondo J."/>
            <person name="Sanchez-de la Vega G."/>
            <person name="Aguirre-Liguori J.A."/>
            <person name="Castellanos-Morales G."/>
            <person name="Gutierrez-Guerrero Y.T."/>
            <person name="Aguirre-Dugua X."/>
            <person name="Aguirre-Planter E."/>
            <person name="Tenaillon M.I."/>
            <person name="Lira-Saade R."/>
            <person name="Eguiarte L.E."/>
        </authorList>
    </citation>
    <scope>NUCLEOTIDE SEQUENCE [LARGE SCALE GENOMIC DNA]</scope>
    <source>
        <strain evidence="11">JBR-2021</strain>
    </source>
</reference>
<evidence type="ECO:0000256" key="5">
    <source>
        <dbReference type="ARBA" id="ARBA00023125"/>
    </source>
</evidence>
<dbReference type="Pfam" id="PF25980">
    <property type="entry name" value="NERD_plant"/>
    <property type="match status" value="1"/>
</dbReference>
<dbReference type="InterPro" id="IPR058668">
    <property type="entry name" value="NERD_dom"/>
</dbReference>
<feature type="zinc finger region" description="C3H1-type" evidence="6">
    <location>
        <begin position="422"/>
        <end position="450"/>
    </location>
</feature>
<dbReference type="SMART" id="SM00444">
    <property type="entry name" value="GYF"/>
    <property type="match status" value="1"/>
</dbReference>
<evidence type="ECO:0000313" key="12">
    <source>
        <dbReference type="Proteomes" id="UP000685013"/>
    </source>
</evidence>
<feature type="domain" description="GYF" evidence="9">
    <location>
        <begin position="931"/>
        <end position="982"/>
    </location>
</feature>
<dbReference type="GO" id="GO:0008270">
    <property type="term" value="F:zinc ion binding"/>
    <property type="evidence" value="ECO:0007669"/>
    <property type="project" value="UniProtKB-KW"/>
</dbReference>
<sequence length="1261" mass="140769">MANQLHGYSSVYGAGPATSTATATATATATTPLPAAYSSSRSLSDIVSGRYLVSDSLASGFSIKHSFIDRGTTMYSTQNEALRLSAADIVPRTSHSVSQFSWPGSDAATALDSVVSGIQRSSDVLYDQTVLGSYNTLGQSEAWYTSNSLAKRPRFESTSNLHVYPQRPGEKDCAHYMLTRTCKFGDSCKFDHPIWVPDGGIPDWKEVPQITSSEDLPERLGEPDCPYFLKTQRCKFGSRCKFNHPKDTSESVGAEKSDVSSLPERPSEPLCAFYVKTGNCKFRVNCKFHHPKDIQILSGEVNGNSEQTLMEANTEGRIGDFKLVKPPVSFSPALIHNSKGLPIRPGEVDCPFYLKTGSCKYGTTCRYNHPDRNAINPSTPAMVSAANMNIGISNPSNAIYQAVDPRLIQPLLGSSSSIYPRRPGQIECDYYMKTGDCKFGERCKFHHPIDRSAPMQASQHNVKLTLAGLPRREDAIICPYYLKTGTCKYGSTCKFDHPPPGEVMAMDEEWIRSSGSKVVDSRKKRIVCDDRLHSIFGRKTIGRIKIHDMLEPHFAENQDESDDDFSYSSDETENLLNTLKRENGKTPGRKLSQKTRVLVNPNTSFAAMVPGNINLVYLRKSLVEDLVKDHETFESKLIGSFVRIKSDPHDYLQKNTHQLVQVTGVKKVSIPGDLGTRFLLHVSNVMKDVSICMLSDEKFSEEECKDLDLRVKSGLVKRLTIAEVQQKVEALHVDITKHWLSREISLLQNLIDQANEKGWRKELDQYLEKKLLLQTAEEQSRIFREIPQVIADEPEFQGIYGSANQGDNVTNEGDETKLQVRREVSDDTNQGEIAFGSNPNVDIYVAENRTAASMSNVEEFAECRRSVLDEEQPPQPVESTYNSRLNETELINEVDKGWLANEQIKESRVINLSDDELPRGEELDWNSTLRSLIWYYLDPQGDVQGPFCLASLKNWKDADYFPPDFKSDFRYSSVGKLTRATGDPSFRSVEEGVEEKEEFQVLTATTSYYNDIVIVDTPESRMLLLDSSNNVHSILYKEQIWTGSYWDEFASLPAIIPEGPIAIFGLGGGTTAHLMLASWPSLQLEGWEIDGILIDKAREFFGLSDLEKHSDDGGILNIHIGDALDPSARISGGYAGIVIDLFSDGDILPQLQQVGKWLELKDRLMVGGRLMINCGGNVVKVTDNGICSEVSSTDSFLPRNSVIQALSEAFPKQLCWKKLLKEKGENYVALTGPFPELESWSAVVPEPLRASVKEWRPYERL</sequence>
<dbReference type="PROSITE" id="PS50829">
    <property type="entry name" value="GYF"/>
    <property type="match status" value="1"/>
</dbReference>
<name>A0AAV6LZG7_9ROSI</name>
<evidence type="ECO:0000256" key="6">
    <source>
        <dbReference type="PROSITE-ProRule" id="PRU00723"/>
    </source>
</evidence>
<protein>
    <submittedName>
        <fullName evidence="11">Zinc finger CCCH domain-containing protein 37</fullName>
    </submittedName>
</protein>
<evidence type="ECO:0000256" key="4">
    <source>
        <dbReference type="ARBA" id="ARBA00022833"/>
    </source>
</evidence>
<dbReference type="EMBL" id="JAGKQH010000019">
    <property type="protein sequence ID" value="KAG6572491.1"/>
    <property type="molecule type" value="Genomic_DNA"/>
</dbReference>
<feature type="compositionally biased region" description="Basic and acidic residues" evidence="7">
    <location>
        <begin position="246"/>
        <end position="258"/>
    </location>
</feature>
<feature type="zinc finger region" description="C3H1-type" evidence="6">
    <location>
        <begin position="344"/>
        <end position="372"/>
    </location>
</feature>
<dbReference type="SMART" id="SM00356">
    <property type="entry name" value="ZnF_C3H1"/>
    <property type="match status" value="6"/>
</dbReference>
<feature type="non-terminal residue" evidence="11">
    <location>
        <position position="1"/>
    </location>
</feature>
<evidence type="ECO:0000259" key="10">
    <source>
        <dbReference type="PROSITE" id="PS51360"/>
    </source>
</evidence>
<dbReference type="PROSITE" id="PS50103">
    <property type="entry name" value="ZF_C3H1"/>
    <property type="match status" value="6"/>
</dbReference>
<dbReference type="Pfam" id="PF02213">
    <property type="entry name" value="GYF"/>
    <property type="match status" value="1"/>
</dbReference>
<dbReference type="Pfam" id="PF03126">
    <property type="entry name" value="Plus-3"/>
    <property type="match status" value="1"/>
</dbReference>
<feature type="domain" description="C3H1-type" evidence="8">
    <location>
        <begin position="167"/>
        <end position="195"/>
    </location>
</feature>
<feature type="zinc finger region" description="C3H1-type" evidence="6">
    <location>
        <begin position="265"/>
        <end position="293"/>
    </location>
</feature>
<feature type="domain" description="C3H1-type" evidence="8">
    <location>
        <begin position="344"/>
        <end position="372"/>
    </location>
</feature>
<organism evidence="11 12">
    <name type="scientific">Cucurbita argyrosperma subsp. sororia</name>
    <dbReference type="NCBI Taxonomy" id="37648"/>
    <lineage>
        <taxon>Eukaryota</taxon>
        <taxon>Viridiplantae</taxon>
        <taxon>Streptophyta</taxon>
        <taxon>Embryophyta</taxon>
        <taxon>Tracheophyta</taxon>
        <taxon>Spermatophyta</taxon>
        <taxon>Magnoliopsida</taxon>
        <taxon>eudicotyledons</taxon>
        <taxon>Gunneridae</taxon>
        <taxon>Pentapetalae</taxon>
        <taxon>rosids</taxon>
        <taxon>fabids</taxon>
        <taxon>Cucurbitales</taxon>
        <taxon>Cucurbitaceae</taxon>
        <taxon>Cucurbiteae</taxon>
        <taxon>Cucurbita</taxon>
    </lineage>
</organism>
<keyword evidence="12" id="KW-1185">Reference proteome</keyword>
<evidence type="ECO:0000259" key="9">
    <source>
        <dbReference type="PROSITE" id="PS50829"/>
    </source>
</evidence>
<evidence type="ECO:0000256" key="3">
    <source>
        <dbReference type="ARBA" id="ARBA00022771"/>
    </source>
</evidence>
<evidence type="ECO:0000256" key="7">
    <source>
        <dbReference type="SAM" id="MobiDB-lite"/>
    </source>
</evidence>
<comment type="caution">
    <text evidence="11">The sequence shown here is derived from an EMBL/GenBank/DDBJ whole genome shotgun (WGS) entry which is preliminary data.</text>
</comment>
<dbReference type="FunFam" id="4.10.1000.10:FF:000033">
    <property type="entry name" value="zinc finger CCCH domain-containing protein 37"/>
    <property type="match status" value="1"/>
</dbReference>
<feature type="domain" description="Plus3" evidence="10">
    <location>
        <begin position="607"/>
        <end position="736"/>
    </location>
</feature>
<dbReference type="AlphaFoldDB" id="A0AAV6LZG7"/>
<keyword evidence="3 6" id="KW-0863">Zinc-finger</keyword>
<dbReference type="InterPro" id="IPR000571">
    <property type="entry name" value="Znf_CCCH"/>
</dbReference>
<dbReference type="PROSITE" id="PS51360">
    <property type="entry name" value="PLUS3"/>
    <property type="match status" value="1"/>
</dbReference>
<feature type="zinc finger region" description="C3H1-type" evidence="6">
    <location>
        <begin position="472"/>
        <end position="500"/>
    </location>
</feature>
<dbReference type="PANTHER" id="PTHR46851">
    <property type="entry name" value="OS01G0884500 PROTEIN"/>
    <property type="match status" value="1"/>
</dbReference>
<evidence type="ECO:0000259" key="8">
    <source>
        <dbReference type="PROSITE" id="PS50103"/>
    </source>
</evidence>
<feature type="domain" description="C3H1-type" evidence="8">
    <location>
        <begin position="219"/>
        <end position="247"/>
    </location>
</feature>
<dbReference type="InterPro" id="IPR003169">
    <property type="entry name" value="GYF"/>
</dbReference>
<feature type="domain" description="C3H1-type" evidence="8">
    <location>
        <begin position="422"/>
        <end position="450"/>
    </location>
</feature>
<evidence type="ECO:0000256" key="1">
    <source>
        <dbReference type="ARBA" id="ARBA00022723"/>
    </source>
</evidence>
<dbReference type="GO" id="GO:0003677">
    <property type="term" value="F:DNA binding"/>
    <property type="evidence" value="ECO:0007669"/>
    <property type="project" value="UniProtKB-KW"/>
</dbReference>
<keyword evidence="5" id="KW-0238">DNA-binding</keyword>
<evidence type="ECO:0000256" key="2">
    <source>
        <dbReference type="ARBA" id="ARBA00022737"/>
    </source>
</evidence>
<dbReference type="FunFam" id="3.40.50.150:FF:000236">
    <property type="entry name" value="S-adenosyl-L-methionine-dependent methyltransferases superfamily protein"/>
    <property type="match status" value="1"/>
</dbReference>
<feature type="zinc finger region" description="C3H1-type" evidence="6">
    <location>
        <begin position="219"/>
        <end position="247"/>
    </location>
</feature>
<dbReference type="PANTHER" id="PTHR46851:SF11">
    <property type="entry name" value="GYF DOMAIN-CONTAINING PROTEIN"/>
    <property type="match status" value="1"/>
</dbReference>
<evidence type="ECO:0000313" key="11">
    <source>
        <dbReference type="EMBL" id="KAG6572491.1"/>
    </source>
</evidence>
<keyword evidence="4 6" id="KW-0862">Zinc</keyword>
<keyword evidence="2" id="KW-0677">Repeat</keyword>
<accession>A0AAV6LZG7</accession>
<dbReference type="InterPro" id="IPR004343">
    <property type="entry name" value="Plus-3_dom"/>
</dbReference>